<evidence type="ECO:0000256" key="4">
    <source>
        <dbReference type="ARBA" id="ARBA00022825"/>
    </source>
</evidence>
<dbReference type="InterPro" id="IPR022398">
    <property type="entry name" value="Peptidase_S8_His-AS"/>
</dbReference>
<feature type="signal peptide" evidence="6">
    <location>
        <begin position="1"/>
        <end position="22"/>
    </location>
</feature>
<evidence type="ECO:0000256" key="3">
    <source>
        <dbReference type="ARBA" id="ARBA00022801"/>
    </source>
</evidence>
<dbReference type="InterPro" id="IPR050131">
    <property type="entry name" value="Peptidase_S8_subtilisin-like"/>
</dbReference>
<keyword evidence="4 5" id="KW-0720">Serine protease</keyword>
<dbReference type="PROSITE" id="PS00137">
    <property type="entry name" value="SUBTILASE_HIS"/>
    <property type="match status" value="1"/>
</dbReference>
<dbReference type="SUPFAM" id="SSF52743">
    <property type="entry name" value="Subtilisin-like"/>
    <property type="match status" value="1"/>
</dbReference>
<dbReference type="AlphaFoldDB" id="A0A9P3ZH33"/>
<proteinExistence type="inferred from homology"/>
<feature type="domain" description="Peptidase S8/S53" evidence="7">
    <location>
        <begin position="230"/>
        <end position="542"/>
    </location>
</feature>
<dbReference type="GO" id="GO:0004252">
    <property type="term" value="F:serine-type endopeptidase activity"/>
    <property type="evidence" value="ECO:0007669"/>
    <property type="project" value="UniProtKB-UniRule"/>
</dbReference>
<evidence type="ECO:0000256" key="5">
    <source>
        <dbReference type="PROSITE-ProRule" id="PRU01240"/>
    </source>
</evidence>
<dbReference type="InterPro" id="IPR000209">
    <property type="entry name" value="Peptidase_S8/S53_dom"/>
</dbReference>
<feature type="active site" description="Charge relay system" evidence="5">
    <location>
        <position position="237"/>
    </location>
</feature>
<dbReference type="PANTHER" id="PTHR43806:SF11">
    <property type="entry name" value="CEREVISIN-RELATED"/>
    <property type="match status" value="1"/>
</dbReference>
<evidence type="ECO:0000313" key="9">
    <source>
        <dbReference type="Proteomes" id="UP000323119"/>
    </source>
</evidence>
<comment type="similarity">
    <text evidence="1 5">Belongs to the peptidase S8 family.</text>
</comment>
<organism evidence="8 9">
    <name type="scientific">Alistipes onderdonkii</name>
    <dbReference type="NCBI Taxonomy" id="328813"/>
    <lineage>
        <taxon>Bacteria</taxon>
        <taxon>Pseudomonadati</taxon>
        <taxon>Bacteroidota</taxon>
        <taxon>Bacteroidia</taxon>
        <taxon>Bacteroidales</taxon>
        <taxon>Rikenellaceae</taxon>
        <taxon>Alistipes</taxon>
    </lineage>
</organism>
<dbReference type="Gene3D" id="3.40.50.200">
    <property type="entry name" value="Peptidase S8/S53 domain"/>
    <property type="match status" value="1"/>
</dbReference>
<keyword evidence="6" id="KW-0732">Signal</keyword>
<evidence type="ECO:0000256" key="6">
    <source>
        <dbReference type="SAM" id="SignalP"/>
    </source>
</evidence>
<dbReference type="InterPro" id="IPR036852">
    <property type="entry name" value="Peptidase_S8/S53_dom_sf"/>
</dbReference>
<sequence length="688" mass="71819">MADKKILLFAVLLLAACTADPAMDGADGGNSSANTAAAAKLINTPYDAKQGSLIVCFDDAAVPTIEATAASFAATRGDAGDAAVLTRSGIAPVDEVLQGLEITSLRRVFPYTPRHEERTRAAGLHKWYVVTFDEQADLEAAALKLAAVAEVRNVEFNTKLYVTSVGPRRPLTAADMAATRAAAAGRFNDPQLSRQWHYNNNGDKTVASTSRAGADINAQDAWAITAGNPGVVVAIVDQGVKYTHPDLAANMWINTQEKNGATGADDDGNGYIDDIYGYNFVTRGAVSWDREVWVGGENKGDSGHGTHVAGTVAAVNNNGVGVCGVAGGTGRNDGVKLMSCQIFSGNDATSGAITTSAEAIKYAADNGAAIIQCSFGSKAGAYTSDSAYERGSGVQYNAIKYFIESQNCDAVGGGVVIFAAGNDATAMSGYPGAYHDYISVTSFSPDYLPAYYTNYGPGCNISAPGGDYKISADAAKTYAEVLSTVPSELSEYNGADYGFMQGTSMACPHVSGVAALGLSYALEKGKKFTLDEFKTMILTSVNDMETYLDGSKTGLVLADYRKKMGTGSIDAYQLLMQVEGTPCLRAKVGTKQLVALTKYFGGSASNLTYLRVEMTRENMDKLGITEAPSISYGKLMIHCTKPGVAKISVTAIAGGGSVGGGSSMGGQEITKEFAVIARATENANGGWL</sequence>
<dbReference type="Proteomes" id="UP000323119">
    <property type="component" value="Unassembled WGS sequence"/>
</dbReference>
<keyword evidence="2 5" id="KW-0645">Protease</keyword>
<keyword evidence="3 5" id="KW-0378">Hydrolase</keyword>
<dbReference type="GeneID" id="59809183"/>
<protein>
    <submittedName>
        <fullName evidence="8">S8 family serine peptidase</fullName>
    </submittedName>
</protein>
<dbReference type="InterPro" id="IPR023828">
    <property type="entry name" value="Peptidase_S8_Ser-AS"/>
</dbReference>
<dbReference type="PROSITE" id="PS51257">
    <property type="entry name" value="PROKAR_LIPOPROTEIN"/>
    <property type="match status" value="1"/>
</dbReference>
<dbReference type="InterPro" id="IPR015500">
    <property type="entry name" value="Peptidase_S8_subtilisin-rel"/>
</dbReference>
<feature type="active site" description="Charge relay system" evidence="5">
    <location>
        <position position="304"/>
    </location>
</feature>
<evidence type="ECO:0000256" key="2">
    <source>
        <dbReference type="ARBA" id="ARBA00022670"/>
    </source>
</evidence>
<name>A0A9P3ZH33_9BACT</name>
<accession>A0A9P3ZH33</accession>
<feature type="chain" id="PRO_5040452747" evidence="6">
    <location>
        <begin position="23"/>
        <end position="688"/>
    </location>
</feature>
<dbReference type="PRINTS" id="PR00723">
    <property type="entry name" value="SUBTILISIN"/>
</dbReference>
<evidence type="ECO:0000259" key="7">
    <source>
        <dbReference type="Pfam" id="PF00082"/>
    </source>
</evidence>
<evidence type="ECO:0000256" key="1">
    <source>
        <dbReference type="ARBA" id="ARBA00011073"/>
    </source>
</evidence>
<gene>
    <name evidence="8" type="ORF">F2S36_11600</name>
</gene>
<dbReference type="Pfam" id="PF00082">
    <property type="entry name" value="Peptidase_S8"/>
    <property type="match status" value="1"/>
</dbReference>
<dbReference type="RefSeq" id="WP_055203657.1">
    <property type="nucleotide sequence ID" value="NZ_JBDFUH010000029.1"/>
</dbReference>
<evidence type="ECO:0000313" key="8">
    <source>
        <dbReference type="EMBL" id="KAA2558924.1"/>
    </source>
</evidence>
<dbReference type="PANTHER" id="PTHR43806">
    <property type="entry name" value="PEPTIDASE S8"/>
    <property type="match status" value="1"/>
</dbReference>
<dbReference type="PROSITE" id="PS00138">
    <property type="entry name" value="SUBTILASE_SER"/>
    <property type="match status" value="1"/>
</dbReference>
<dbReference type="PROSITE" id="PS51892">
    <property type="entry name" value="SUBTILASE"/>
    <property type="match status" value="1"/>
</dbReference>
<dbReference type="EMBL" id="VVUY01000010">
    <property type="protein sequence ID" value="KAA2558924.1"/>
    <property type="molecule type" value="Genomic_DNA"/>
</dbReference>
<dbReference type="GO" id="GO:0006508">
    <property type="term" value="P:proteolysis"/>
    <property type="evidence" value="ECO:0007669"/>
    <property type="project" value="UniProtKB-KW"/>
</dbReference>
<reference evidence="8 9" key="1">
    <citation type="journal article" date="2019" name="Nat. Med.">
        <title>A library of human gut bacterial isolates paired with longitudinal multiomics data enables mechanistic microbiome research.</title>
        <authorList>
            <person name="Poyet M."/>
            <person name="Groussin M."/>
            <person name="Gibbons S.M."/>
            <person name="Avila-Pacheco J."/>
            <person name="Jiang X."/>
            <person name="Kearney S.M."/>
            <person name="Perrotta A.R."/>
            <person name="Berdy B."/>
            <person name="Zhao S."/>
            <person name="Lieberman T.D."/>
            <person name="Swanson P.K."/>
            <person name="Smith M."/>
            <person name="Roesemann S."/>
            <person name="Alexander J.E."/>
            <person name="Rich S.A."/>
            <person name="Livny J."/>
            <person name="Vlamakis H."/>
            <person name="Clish C."/>
            <person name="Bullock K."/>
            <person name="Deik A."/>
            <person name="Scott J."/>
            <person name="Pierce K.A."/>
            <person name="Xavier R.J."/>
            <person name="Alm E.J."/>
        </authorList>
    </citation>
    <scope>NUCLEOTIDE SEQUENCE [LARGE SCALE GENOMIC DNA]</scope>
    <source>
        <strain evidence="8 9">BIOML-A204</strain>
    </source>
</reference>
<comment type="caution">
    <text evidence="8">The sequence shown here is derived from an EMBL/GenBank/DDBJ whole genome shotgun (WGS) entry which is preliminary data.</text>
</comment>
<feature type="active site" description="Charge relay system" evidence="5">
    <location>
        <position position="504"/>
    </location>
</feature>